<proteinExistence type="predicted"/>
<sequence>MNDLATNPSDAACLPPSARDVARLSEQLDELNARLLKLDHVQQSLESIAAISVDVADEQAQRCGDTDRRIAQAMALVERLTRPEALAALNNLAERAPQLEYLLSLVDTAPDALAMFTDVVDDWAQSYSEQGVDLIEAVRRGIRAAVWLGERISEQELERLGTLLRSDMLDPNALAVVANAATALAQTQQATHQSDRPQKAGLLSGLRALSNPRTQQSLAFAIQFSQAFGDLVGQSCCGSTESEDSR</sequence>
<gene>
    <name evidence="1" type="ORF">NG895_00230</name>
</gene>
<name>A0A9X2F506_9BACT</name>
<dbReference type="RefSeq" id="WP_252850422.1">
    <property type="nucleotide sequence ID" value="NZ_JAMXLR010000003.1"/>
</dbReference>
<dbReference type="Proteomes" id="UP001155241">
    <property type="component" value="Unassembled WGS sequence"/>
</dbReference>
<comment type="caution">
    <text evidence="1">The sequence shown here is derived from an EMBL/GenBank/DDBJ whole genome shotgun (WGS) entry which is preliminary data.</text>
</comment>
<protein>
    <recommendedName>
        <fullName evidence="3">DUF1641 domain-containing protein</fullName>
    </recommendedName>
</protein>
<dbReference type="AlphaFoldDB" id="A0A9X2F506"/>
<dbReference type="EMBL" id="JAMXLR010000003">
    <property type="protein sequence ID" value="MCO6042320.1"/>
    <property type="molecule type" value="Genomic_DNA"/>
</dbReference>
<dbReference type="PANTHER" id="PTHR39180:SF2">
    <property type="entry name" value="DUF1641 DOMAIN-CONTAINING PROTEIN"/>
    <property type="match status" value="1"/>
</dbReference>
<keyword evidence="2" id="KW-1185">Reference proteome</keyword>
<organism evidence="1 2">
    <name type="scientific">Aeoliella straminimaris</name>
    <dbReference type="NCBI Taxonomy" id="2954799"/>
    <lineage>
        <taxon>Bacteria</taxon>
        <taxon>Pseudomonadati</taxon>
        <taxon>Planctomycetota</taxon>
        <taxon>Planctomycetia</taxon>
        <taxon>Pirellulales</taxon>
        <taxon>Lacipirellulaceae</taxon>
        <taxon>Aeoliella</taxon>
    </lineage>
</organism>
<dbReference type="PANTHER" id="PTHR39180">
    <property type="match status" value="1"/>
</dbReference>
<evidence type="ECO:0000313" key="1">
    <source>
        <dbReference type="EMBL" id="MCO6042320.1"/>
    </source>
</evidence>
<evidence type="ECO:0008006" key="3">
    <source>
        <dbReference type="Google" id="ProtNLM"/>
    </source>
</evidence>
<evidence type="ECO:0000313" key="2">
    <source>
        <dbReference type="Proteomes" id="UP001155241"/>
    </source>
</evidence>
<accession>A0A9X2F506</accession>
<reference evidence="1" key="1">
    <citation type="submission" date="2022-06" db="EMBL/GenBank/DDBJ databases">
        <title>Aeoliella straminimaris, a novel planctomycete from sediments.</title>
        <authorList>
            <person name="Vitorino I.R."/>
            <person name="Lage O.M."/>
        </authorList>
    </citation>
    <scope>NUCLEOTIDE SEQUENCE</scope>
    <source>
        <strain evidence="1">ICT_H6.2</strain>
    </source>
</reference>